<dbReference type="Gene3D" id="1.10.238.10">
    <property type="entry name" value="EF-hand"/>
    <property type="match status" value="2"/>
</dbReference>
<proteinExistence type="predicted"/>
<dbReference type="SUPFAM" id="SSF47473">
    <property type="entry name" value="EF-hand"/>
    <property type="match status" value="1"/>
</dbReference>
<dbReference type="PANTHER" id="PTHR23048">
    <property type="entry name" value="MYOSIN LIGHT CHAIN 1, 3"/>
    <property type="match status" value="1"/>
</dbReference>
<feature type="domain" description="EF-hand" evidence="2">
    <location>
        <begin position="81"/>
        <end position="116"/>
    </location>
</feature>
<dbReference type="InterPro" id="IPR002048">
    <property type="entry name" value="EF_hand_dom"/>
</dbReference>
<protein>
    <recommendedName>
        <fullName evidence="2">EF-hand domain-containing protein</fullName>
    </recommendedName>
</protein>
<accession>A0A9Q0LZF1</accession>
<organism evidence="3 4">
    <name type="scientific">Blomia tropicalis</name>
    <name type="common">Mite</name>
    <dbReference type="NCBI Taxonomy" id="40697"/>
    <lineage>
        <taxon>Eukaryota</taxon>
        <taxon>Metazoa</taxon>
        <taxon>Ecdysozoa</taxon>
        <taxon>Arthropoda</taxon>
        <taxon>Chelicerata</taxon>
        <taxon>Arachnida</taxon>
        <taxon>Acari</taxon>
        <taxon>Acariformes</taxon>
        <taxon>Sarcoptiformes</taxon>
        <taxon>Astigmata</taxon>
        <taxon>Glycyphagoidea</taxon>
        <taxon>Echimyopodidae</taxon>
        <taxon>Blomia</taxon>
    </lineage>
</organism>
<dbReference type="EMBL" id="JAPWDV010000003">
    <property type="protein sequence ID" value="KAJ6217308.1"/>
    <property type="molecule type" value="Genomic_DNA"/>
</dbReference>
<dbReference type="FunFam" id="1.10.238.10:FF:000001">
    <property type="entry name" value="Calmodulin 1"/>
    <property type="match status" value="1"/>
</dbReference>
<dbReference type="PANTHER" id="PTHR23048:SF0">
    <property type="entry name" value="CALMODULIN LIKE 3"/>
    <property type="match status" value="1"/>
</dbReference>
<dbReference type="GO" id="GO:0005509">
    <property type="term" value="F:calcium ion binding"/>
    <property type="evidence" value="ECO:0007669"/>
    <property type="project" value="InterPro"/>
</dbReference>
<gene>
    <name evidence="3" type="ORF">RDWZM_008465</name>
</gene>
<dbReference type="SMART" id="SM00054">
    <property type="entry name" value="EFh"/>
    <property type="match status" value="2"/>
</dbReference>
<dbReference type="PROSITE" id="PS50222">
    <property type="entry name" value="EF_HAND_2"/>
    <property type="match status" value="2"/>
</dbReference>
<dbReference type="GO" id="GO:0016460">
    <property type="term" value="C:myosin II complex"/>
    <property type="evidence" value="ECO:0007669"/>
    <property type="project" value="TreeGrafter"/>
</dbReference>
<keyword evidence="1" id="KW-0677">Repeat</keyword>
<name>A0A9Q0LZF1_BLOTA</name>
<dbReference type="Proteomes" id="UP001142055">
    <property type="component" value="Chromosome 3"/>
</dbReference>
<evidence type="ECO:0000259" key="2">
    <source>
        <dbReference type="PROSITE" id="PS50222"/>
    </source>
</evidence>
<dbReference type="InterPro" id="IPR011992">
    <property type="entry name" value="EF-hand-dom_pair"/>
</dbReference>
<comment type="caution">
    <text evidence="3">The sequence shown here is derived from an EMBL/GenBank/DDBJ whole genome shotgun (WGS) entry which is preliminary data.</text>
</comment>
<dbReference type="AlphaFoldDB" id="A0A9Q0LZF1"/>
<evidence type="ECO:0000256" key="1">
    <source>
        <dbReference type="ARBA" id="ARBA00022737"/>
    </source>
</evidence>
<dbReference type="CDD" id="cd00051">
    <property type="entry name" value="EFh"/>
    <property type="match status" value="1"/>
</dbReference>
<sequence>MCATQSSDFDSEEIEQIFNLFDVNESGSIDVSLLGTVMRQIGLNPTESKLKKLTKSAESNQINFSTFLKIVEDERCEQAPLTEDSIRETLEVFDKDQIGSIMPNDLKYILTTFGEPFSQDEVNEFFSAINHYSEDQGIDYGELAKILTKPNQ</sequence>
<reference evidence="3" key="1">
    <citation type="submission" date="2022-12" db="EMBL/GenBank/DDBJ databases">
        <title>Genome assemblies of Blomia tropicalis.</title>
        <authorList>
            <person name="Cui Y."/>
        </authorList>
    </citation>
    <scope>NUCLEOTIDE SEQUENCE</scope>
    <source>
        <tissue evidence="3">Adult mites</tissue>
    </source>
</reference>
<evidence type="ECO:0000313" key="4">
    <source>
        <dbReference type="Proteomes" id="UP001142055"/>
    </source>
</evidence>
<keyword evidence="4" id="KW-1185">Reference proteome</keyword>
<feature type="domain" description="EF-hand" evidence="2">
    <location>
        <begin position="9"/>
        <end position="44"/>
    </location>
</feature>
<dbReference type="InterPro" id="IPR050230">
    <property type="entry name" value="CALM/Myosin/TropC-like"/>
</dbReference>
<evidence type="ECO:0000313" key="3">
    <source>
        <dbReference type="EMBL" id="KAJ6217308.1"/>
    </source>
</evidence>